<dbReference type="InterPro" id="IPR046938">
    <property type="entry name" value="DNA_clamp_sf"/>
</dbReference>
<accession>A0A650F4Y6</accession>
<feature type="domain" description="DNA polymerase III beta sliding clamp C-terminal" evidence="13">
    <location>
        <begin position="245"/>
        <end position="367"/>
    </location>
</feature>
<keyword evidence="7 10" id="KW-0235">DNA replication</keyword>
<dbReference type="PIRSF" id="PIRSF000804">
    <property type="entry name" value="DNA_pol_III_b"/>
    <property type="match status" value="1"/>
</dbReference>
<organism evidence="14">
    <name type="scientific">uncultured Bacillota bacterium</name>
    <dbReference type="NCBI Taxonomy" id="344338"/>
    <lineage>
        <taxon>Bacteria</taxon>
        <taxon>Bacillati</taxon>
        <taxon>Bacillota</taxon>
        <taxon>environmental samples</taxon>
    </lineage>
</organism>
<feature type="domain" description="DNA polymerase III beta sliding clamp central" evidence="12">
    <location>
        <begin position="130"/>
        <end position="241"/>
    </location>
</feature>
<evidence type="ECO:0000256" key="7">
    <source>
        <dbReference type="ARBA" id="ARBA00022705"/>
    </source>
</evidence>
<dbReference type="Pfam" id="PF00712">
    <property type="entry name" value="DNA_pol3_beta"/>
    <property type="match status" value="1"/>
</dbReference>
<evidence type="ECO:0000259" key="12">
    <source>
        <dbReference type="Pfam" id="PF02767"/>
    </source>
</evidence>
<evidence type="ECO:0000256" key="10">
    <source>
        <dbReference type="PIRNR" id="PIRNR000804"/>
    </source>
</evidence>
<dbReference type="GO" id="GO:0008408">
    <property type="term" value="F:3'-5' exonuclease activity"/>
    <property type="evidence" value="ECO:0007669"/>
    <property type="project" value="InterPro"/>
</dbReference>
<dbReference type="InterPro" id="IPR022634">
    <property type="entry name" value="DNA_polIII_beta_N"/>
</dbReference>
<dbReference type="SMART" id="SM00480">
    <property type="entry name" value="POL3Bc"/>
    <property type="match status" value="1"/>
</dbReference>
<dbReference type="GO" id="GO:0003677">
    <property type="term" value="F:DNA binding"/>
    <property type="evidence" value="ECO:0007669"/>
    <property type="project" value="UniProtKB-UniRule"/>
</dbReference>
<dbReference type="PANTHER" id="PTHR30478">
    <property type="entry name" value="DNA POLYMERASE III SUBUNIT BETA"/>
    <property type="match status" value="1"/>
</dbReference>
<dbReference type="Pfam" id="PF02768">
    <property type="entry name" value="DNA_pol3_beta_3"/>
    <property type="match status" value="1"/>
</dbReference>
<keyword evidence="4 10" id="KW-0963">Cytoplasm</keyword>
<keyword evidence="6 10" id="KW-0548">Nucleotidyltransferase</keyword>
<dbReference type="Gene3D" id="3.70.10.10">
    <property type="match status" value="1"/>
</dbReference>
<evidence type="ECO:0000256" key="3">
    <source>
        <dbReference type="ARBA" id="ARBA00021035"/>
    </source>
</evidence>
<dbReference type="Gene3D" id="3.10.150.10">
    <property type="entry name" value="DNA Polymerase III, subunit A, domain 2"/>
    <property type="match status" value="1"/>
</dbReference>
<dbReference type="InterPro" id="IPR022637">
    <property type="entry name" value="DNA_polIII_beta_cen"/>
</dbReference>
<sequence length="371" mass="41674">MEIICNREMLTDAINIVSKAVSTRSALNVLEGICIRAEDDKKVVLTGNDLDVAIEAVIDAEVKEAGAIVLNAKMLLSIMRTLTEEKVYITVNEKNMTLIKNGNAKFEINGIKAEEFPEFPVVDPEYSIEVEREKFKEMVEKTIFSVSFSDNKPVLTGCYLEGTEDGLRMVAVDGYRVAIRNVKTETKFERNGVIIPSKSLNEMTKILKDSDEPLVINCTSKNAMFLFDNYRMSTRLIEGEYINYKSIIPQNFELIVECPTAALMDSVSRASLIITNDMNKSPVKFNIEDENIKVSCETMAGSVDDNIPVSMPEKSLEIGFNHVYLLDALRACDSENVMLKFNTNTTPMIITGTENDETFLYLILPMRMKAE</sequence>
<dbReference type="PANTHER" id="PTHR30478:SF0">
    <property type="entry name" value="BETA SLIDING CLAMP"/>
    <property type="match status" value="1"/>
</dbReference>
<reference evidence="14" key="1">
    <citation type="journal article" date="2020" name="J. ISSAAS">
        <title>Lactobacilli and other gastrointestinal microbiota of Peromyscus leucopus, reservoir host for agents of Lyme disease and other zoonoses in North America.</title>
        <authorList>
            <person name="Milovic A."/>
            <person name="Bassam K."/>
            <person name="Shao H."/>
            <person name="Chatzistamou I."/>
            <person name="Tufts D.M."/>
            <person name="Diuk-Wasser M."/>
            <person name="Barbour A.G."/>
        </authorList>
    </citation>
    <scope>NUCLEOTIDE SEQUENCE</scope>
    <source>
        <strain evidence="14">LL40</strain>
    </source>
</reference>
<evidence type="ECO:0000259" key="11">
    <source>
        <dbReference type="Pfam" id="PF00712"/>
    </source>
</evidence>
<keyword evidence="9" id="KW-0238">DNA-binding</keyword>
<evidence type="ECO:0000256" key="9">
    <source>
        <dbReference type="ARBA" id="ARBA00023125"/>
    </source>
</evidence>
<evidence type="ECO:0000256" key="8">
    <source>
        <dbReference type="ARBA" id="ARBA00022932"/>
    </source>
</evidence>
<feature type="domain" description="DNA polymerase III beta sliding clamp N-terminal" evidence="11">
    <location>
        <begin position="1"/>
        <end position="119"/>
    </location>
</feature>
<dbReference type="GO" id="GO:0005737">
    <property type="term" value="C:cytoplasm"/>
    <property type="evidence" value="ECO:0007669"/>
    <property type="project" value="UniProtKB-SubCell"/>
</dbReference>
<gene>
    <name evidence="14" type="primary">dnaN</name>
    <name evidence="14" type="ORF">Firmicute1046_3010</name>
</gene>
<comment type="subunit">
    <text evidence="10">Forms a ring-shaped head-to-tail homodimer around DNA.</text>
</comment>
<dbReference type="NCBIfam" id="TIGR00663">
    <property type="entry name" value="dnan"/>
    <property type="match status" value="1"/>
</dbReference>
<proteinExistence type="inferred from homology"/>
<dbReference type="Pfam" id="PF02767">
    <property type="entry name" value="DNA_pol3_beta_2"/>
    <property type="match status" value="1"/>
</dbReference>
<dbReference type="SUPFAM" id="SSF55979">
    <property type="entry name" value="DNA clamp"/>
    <property type="match status" value="3"/>
</dbReference>
<dbReference type="CDD" id="cd00140">
    <property type="entry name" value="beta_clamp"/>
    <property type="match status" value="1"/>
</dbReference>
<evidence type="ECO:0000256" key="4">
    <source>
        <dbReference type="ARBA" id="ARBA00022490"/>
    </source>
</evidence>
<dbReference type="EMBL" id="MN577573">
    <property type="protein sequence ID" value="QGT51225.1"/>
    <property type="molecule type" value="Genomic_DNA"/>
</dbReference>
<comment type="function">
    <text evidence="10">Confers DNA tethering and processivity to DNA polymerases and other proteins. Acts as a clamp, forming a ring around DNA (a reaction catalyzed by the clamp-loading complex) which diffuses in an ATP-independent manner freely and bidirectionally along dsDNA. Initially characterized for its ability to contact the catalytic subunit of DNA polymerase III (Pol III), a complex, multichain enzyme responsible for most of the replicative synthesis in bacteria; Pol III exhibits 3'-5' exonuclease proofreading activity. The beta chain is required for initiation of replication as well as for processivity of DNA replication.</text>
</comment>
<dbReference type="GO" id="GO:0009360">
    <property type="term" value="C:DNA polymerase III complex"/>
    <property type="evidence" value="ECO:0007669"/>
    <property type="project" value="InterPro"/>
</dbReference>
<name>A0A650F4Y6_9FIRM</name>
<evidence type="ECO:0000313" key="14">
    <source>
        <dbReference type="EMBL" id="QGT51225.1"/>
    </source>
</evidence>
<evidence type="ECO:0000256" key="5">
    <source>
        <dbReference type="ARBA" id="ARBA00022679"/>
    </source>
</evidence>
<dbReference type="InterPro" id="IPR001001">
    <property type="entry name" value="DNA_polIII_beta"/>
</dbReference>
<evidence type="ECO:0000256" key="6">
    <source>
        <dbReference type="ARBA" id="ARBA00022695"/>
    </source>
</evidence>
<keyword evidence="8 10" id="KW-0239">DNA-directed DNA polymerase</keyword>
<protein>
    <recommendedName>
        <fullName evidence="3 10">Beta sliding clamp</fullName>
    </recommendedName>
</protein>
<dbReference type="GO" id="GO:0006271">
    <property type="term" value="P:DNA strand elongation involved in DNA replication"/>
    <property type="evidence" value="ECO:0007669"/>
    <property type="project" value="TreeGrafter"/>
</dbReference>
<comment type="subcellular location">
    <subcellularLocation>
        <location evidence="1 10">Cytoplasm</location>
    </subcellularLocation>
</comment>
<dbReference type="InterPro" id="IPR022635">
    <property type="entry name" value="DNA_polIII_beta_C"/>
</dbReference>
<comment type="similarity">
    <text evidence="2 10">Belongs to the beta sliding clamp family.</text>
</comment>
<evidence type="ECO:0000259" key="13">
    <source>
        <dbReference type="Pfam" id="PF02768"/>
    </source>
</evidence>
<dbReference type="AlphaFoldDB" id="A0A650F4Y6"/>
<evidence type="ECO:0000256" key="2">
    <source>
        <dbReference type="ARBA" id="ARBA00010752"/>
    </source>
</evidence>
<keyword evidence="5 10" id="KW-0808">Transferase</keyword>
<dbReference type="GO" id="GO:0003887">
    <property type="term" value="F:DNA-directed DNA polymerase activity"/>
    <property type="evidence" value="ECO:0007669"/>
    <property type="project" value="UniProtKB-UniRule"/>
</dbReference>
<evidence type="ECO:0000256" key="1">
    <source>
        <dbReference type="ARBA" id="ARBA00004496"/>
    </source>
</evidence>